<evidence type="ECO:0000259" key="4">
    <source>
        <dbReference type="Pfam" id="PF00370"/>
    </source>
</evidence>
<dbReference type="InterPro" id="IPR050406">
    <property type="entry name" value="FGGY_Carb_Kinase"/>
</dbReference>
<protein>
    <submittedName>
        <fullName evidence="6">Xylulose kinase</fullName>
        <ecNumber evidence="6">2.7.1.17</ecNumber>
    </submittedName>
</protein>
<dbReference type="RefSeq" id="WP_087111924.1">
    <property type="nucleotide sequence ID" value="NZ_CBCSCN010000010.1"/>
</dbReference>
<dbReference type="Pfam" id="PF00370">
    <property type="entry name" value="FGGY_N"/>
    <property type="match status" value="1"/>
</dbReference>
<dbReference type="SUPFAM" id="SSF53067">
    <property type="entry name" value="Actin-like ATPase domain"/>
    <property type="match status" value="2"/>
</dbReference>
<evidence type="ECO:0000256" key="1">
    <source>
        <dbReference type="ARBA" id="ARBA00009156"/>
    </source>
</evidence>
<gene>
    <name evidence="6" type="primary">xylB</name>
    <name evidence="6" type="ORF">EHSB41UT_03322</name>
</gene>
<dbReference type="InterPro" id="IPR018484">
    <property type="entry name" value="FGGY_N"/>
</dbReference>
<name>A0A1X7AN83_9GAMM</name>
<proteinExistence type="inferred from homology"/>
<dbReference type="EMBL" id="FWPT01000008">
    <property type="protein sequence ID" value="SMA49530.1"/>
    <property type="molecule type" value="Genomic_DNA"/>
</dbReference>
<dbReference type="Gene3D" id="3.30.420.40">
    <property type="match status" value="2"/>
</dbReference>
<evidence type="ECO:0000256" key="3">
    <source>
        <dbReference type="ARBA" id="ARBA00022777"/>
    </source>
</evidence>
<accession>A0A1X7AN83</accession>
<sequence>MQKSDNNNDKNAMNDLILAIDNGTQSVRVLLFDLQGNVVAKSKVELEAYFSNSPGWAEQEPEYYWASLCRACHQLWAQNDIDKSRIKGVTLTTQRGTYVCVDEHGQALRPAIVWLDQRRAETTDPIGGLWGPLAAVTGLKGLINYFRSKCYSRWISQFEPAIWEKTEHFLLLSGWHTLKLTGQYRDSIGGMVGYLPFNYKKQDWAPDWDWSWKATCLKREQLPELVKPGGILGEITPEAAAATGIPEGLPLIAAGADKACEVIGSGCFEEDTGCLSYGTTATINVVHDKFREPQFLVPPWPAAVPDAWNSEFMVYRGYWMVSWFKKQFGHHEVSVAEREGMLPEELFEDLIEEAPPGSMGLMLQPYWSPGLKTQEAKGGIIGFGDVHHRAHVYRAIVEGLAYALREGKEKLERKGRIKLSKLVVSGGGSQSDGALQLTADIFNMPVIRPHTYETSGLGAAINAAVGLGYYPSYGVAIKAMTRPERTFQPNPLNAELYQRLYKEVYLKMYKQLQPLYRKIRDITGYPE</sequence>
<dbReference type="Proteomes" id="UP000196573">
    <property type="component" value="Unassembled WGS sequence"/>
</dbReference>
<keyword evidence="7" id="KW-1185">Reference proteome</keyword>
<dbReference type="Pfam" id="PF02782">
    <property type="entry name" value="FGGY_C"/>
    <property type="match status" value="1"/>
</dbReference>
<dbReference type="PANTHER" id="PTHR43095:SF5">
    <property type="entry name" value="XYLULOSE KINASE"/>
    <property type="match status" value="1"/>
</dbReference>
<keyword evidence="2 6" id="KW-0808">Transferase</keyword>
<keyword evidence="3 6" id="KW-0418">Kinase</keyword>
<evidence type="ECO:0000313" key="6">
    <source>
        <dbReference type="EMBL" id="SMA49530.1"/>
    </source>
</evidence>
<dbReference type="GO" id="GO:0004856">
    <property type="term" value="F:D-xylulokinase activity"/>
    <property type="evidence" value="ECO:0007669"/>
    <property type="project" value="UniProtKB-EC"/>
</dbReference>
<evidence type="ECO:0000259" key="5">
    <source>
        <dbReference type="Pfam" id="PF02782"/>
    </source>
</evidence>
<feature type="domain" description="Carbohydrate kinase FGGY N-terminal" evidence="4">
    <location>
        <begin position="17"/>
        <end position="264"/>
    </location>
</feature>
<dbReference type="InterPro" id="IPR043129">
    <property type="entry name" value="ATPase_NBD"/>
</dbReference>
<feature type="domain" description="Carbohydrate kinase FGGY C-terminal" evidence="5">
    <location>
        <begin position="275"/>
        <end position="466"/>
    </location>
</feature>
<dbReference type="OrthoDB" id="9805576at2"/>
<dbReference type="CDD" id="cd07779">
    <property type="entry name" value="ASKHA_NBD_FGGY_YgcE-like"/>
    <property type="match status" value="1"/>
</dbReference>
<dbReference type="EC" id="2.7.1.17" evidence="6"/>
<dbReference type="InterPro" id="IPR018485">
    <property type="entry name" value="FGGY_C"/>
</dbReference>
<comment type="similarity">
    <text evidence="1">Belongs to the FGGY kinase family.</text>
</comment>
<dbReference type="AlphaFoldDB" id="A0A1X7AN83"/>
<organism evidence="6 7">
    <name type="scientific">Parendozoicomonas haliclonae</name>
    <dbReference type="NCBI Taxonomy" id="1960125"/>
    <lineage>
        <taxon>Bacteria</taxon>
        <taxon>Pseudomonadati</taxon>
        <taxon>Pseudomonadota</taxon>
        <taxon>Gammaproteobacteria</taxon>
        <taxon>Oceanospirillales</taxon>
        <taxon>Endozoicomonadaceae</taxon>
        <taxon>Parendozoicomonas</taxon>
    </lineage>
</organism>
<dbReference type="InterPro" id="IPR000577">
    <property type="entry name" value="Carb_kinase_FGGY"/>
</dbReference>
<reference evidence="6 7" key="1">
    <citation type="submission" date="2017-03" db="EMBL/GenBank/DDBJ databases">
        <authorList>
            <person name="Afonso C.L."/>
            <person name="Miller P.J."/>
            <person name="Scott M.A."/>
            <person name="Spackman E."/>
            <person name="Goraichik I."/>
            <person name="Dimitrov K.M."/>
            <person name="Suarez D.L."/>
            <person name="Swayne D.E."/>
        </authorList>
    </citation>
    <scope>NUCLEOTIDE SEQUENCE [LARGE SCALE GENOMIC DNA]</scope>
    <source>
        <strain evidence="6">SB41UT1</strain>
    </source>
</reference>
<dbReference type="PANTHER" id="PTHR43095">
    <property type="entry name" value="SUGAR KINASE"/>
    <property type="match status" value="1"/>
</dbReference>
<dbReference type="PIRSF" id="PIRSF000538">
    <property type="entry name" value="GlpK"/>
    <property type="match status" value="1"/>
</dbReference>
<evidence type="ECO:0000313" key="7">
    <source>
        <dbReference type="Proteomes" id="UP000196573"/>
    </source>
</evidence>
<evidence type="ECO:0000256" key="2">
    <source>
        <dbReference type="ARBA" id="ARBA00022679"/>
    </source>
</evidence>